<protein>
    <submittedName>
        <fullName evidence="1">Uncharacterized protein</fullName>
    </submittedName>
</protein>
<evidence type="ECO:0000313" key="1">
    <source>
        <dbReference type="EMBL" id="QEK79024.1"/>
    </source>
</evidence>
<proteinExistence type="predicted"/>
<reference evidence="1 2" key="1">
    <citation type="submission" date="2017-08" db="EMBL/GenBank/DDBJ databases">
        <title>Resequencing and Reannotation of the genome of Pyrococcus furiosus type strain DSM3638.</title>
        <authorList>
            <person name="Reichelt R.M."/>
            <person name="Bunk B."/>
        </authorList>
    </citation>
    <scope>NUCLEOTIDE SEQUENCE [LARGE SCALE GENOMIC DNA]</scope>
    <source>
        <strain evidence="1 2">DSM 3638</strain>
    </source>
</reference>
<dbReference type="AlphaFoldDB" id="A0A5C0XT39"/>
<organism evidence="1 2">
    <name type="scientific">Pyrococcus furiosus (strain ATCC 43587 / DSM 3638 / JCM 8422 / Vc1)</name>
    <dbReference type="NCBI Taxonomy" id="186497"/>
    <lineage>
        <taxon>Archaea</taxon>
        <taxon>Methanobacteriati</taxon>
        <taxon>Methanobacteriota</taxon>
        <taxon>Thermococci</taxon>
        <taxon>Thermococcales</taxon>
        <taxon>Thermococcaceae</taxon>
        <taxon>Pyrococcus</taxon>
    </lineage>
</organism>
<gene>
    <name evidence="1" type="ORF">PFDSM3638_06960</name>
</gene>
<dbReference type="EMBL" id="CP023154">
    <property type="protein sequence ID" value="QEK79024.1"/>
    <property type="molecule type" value="Genomic_DNA"/>
</dbReference>
<accession>A0A5C0XT39</accession>
<name>A0A5C0XT39_PYRFU</name>
<sequence length="277" mass="32351">MKICLISWKKFKYILNQKHNGMREIINYDGPEIFREIVSQKFTRLVEALEALGVKINEVSLRGREITVNRYMVLYIVGEIVISEKSGLFLREIKHLIGPILRSINDEIQREVRPVGYYSYIDVDKFRLSMSREQEENRQNIVVDVPEEYEKEVKRVAKGIAIFLSDNNVNFDTLVISGYLVKDILKIRVVLMPVGEYEEDKLEKLLRGVAEKYTSYLRERGLKAILDDIEVITTKIKPWVSIALKRKRLAEREASQIVSDEDIQLVVQKFRGKLSRN</sequence>
<dbReference type="OrthoDB" id="103578at2157"/>
<evidence type="ECO:0000313" key="2">
    <source>
        <dbReference type="Proteomes" id="UP000324354"/>
    </source>
</evidence>
<dbReference type="Proteomes" id="UP000324354">
    <property type="component" value="Chromosome"/>
</dbReference>